<name>A0ACD3ATR7_9AGAR</name>
<accession>A0ACD3ATR7</accession>
<keyword evidence="2" id="KW-1185">Reference proteome</keyword>
<sequence length="178" mass="19782">MSTGRPHTHRTTWNEKGKPVESTPGLLALSTGFHELNLQQILEYMDPTQSLLTFRDDTEIVVMIMVLILDIVAYSIKQQDFSLDSSSYPSTMRAHLSSMIAAVLCMLALASGSNGLPNPVPHVLANQSRNTGCEGMEPVVEPENEWNMTYARDKAEINQRKWTRFHRAGKRPGPSGGI</sequence>
<protein>
    <submittedName>
        <fullName evidence="1">Uncharacterized protein</fullName>
    </submittedName>
</protein>
<dbReference type="Proteomes" id="UP000308600">
    <property type="component" value="Unassembled WGS sequence"/>
</dbReference>
<evidence type="ECO:0000313" key="1">
    <source>
        <dbReference type="EMBL" id="TFK68942.1"/>
    </source>
</evidence>
<dbReference type="EMBL" id="ML208340">
    <property type="protein sequence ID" value="TFK68942.1"/>
    <property type="molecule type" value="Genomic_DNA"/>
</dbReference>
<gene>
    <name evidence="1" type="ORF">BDN72DRAFT_858032</name>
</gene>
<evidence type="ECO:0000313" key="2">
    <source>
        <dbReference type="Proteomes" id="UP000308600"/>
    </source>
</evidence>
<reference evidence="1 2" key="1">
    <citation type="journal article" date="2019" name="Nat. Ecol. Evol.">
        <title>Megaphylogeny resolves global patterns of mushroom evolution.</title>
        <authorList>
            <person name="Varga T."/>
            <person name="Krizsan K."/>
            <person name="Foldi C."/>
            <person name="Dima B."/>
            <person name="Sanchez-Garcia M."/>
            <person name="Sanchez-Ramirez S."/>
            <person name="Szollosi G.J."/>
            <person name="Szarkandi J.G."/>
            <person name="Papp V."/>
            <person name="Albert L."/>
            <person name="Andreopoulos W."/>
            <person name="Angelini C."/>
            <person name="Antonin V."/>
            <person name="Barry K.W."/>
            <person name="Bougher N.L."/>
            <person name="Buchanan P."/>
            <person name="Buyck B."/>
            <person name="Bense V."/>
            <person name="Catcheside P."/>
            <person name="Chovatia M."/>
            <person name="Cooper J."/>
            <person name="Damon W."/>
            <person name="Desjardin D."/>
            <person name="Finy P."/>
            <person name="Geml J."/>
            <person name="Haridas S."/>
            <person name="Hughes K."/>
            <person name="Justo A."/>
            <person name="Karasinski D."/>
            <person name="Kautmanova I."/>
            <person name="Kiss B."/>
            <person name="Kocsube S."/>
            <person name="Kotiranta H."/>
            <person name="LaButti K.M."/>
            <person name="Lechner B.E."/>
            <person name="Liimatainen K."/>
            <person name="Lipzen A."/>
            <person name="Lukacs Z."/>
            <person name="Mihaltcheva S."/>
            <person name="Morgado L.N."/>
            <person name="Niskanen T."/>
            <person name="Noordeloos M.E."/>
            <person name="Ohm R.A."/>
            <person name="Ortiz-Santana B."/>
            <person name="Ovrebo C."/>
            <person name="Racz N."/>
            <person name="Riley R."/>
            <person name="Savchenko A."/>
            <person name="Shiryaev A."/>
            <person name="Soop K."/>
            <person name="Spirin V."/>
            <person name="Szebenyi C."/>
            <person name="Tomsovsky M."/>
            <person name="Tulloss R.E."/>
            <person name="Uehling J."/>
            <person name="Grigoriev I.V."/>
            <person name="Vagvolgyi C."/>
            <person name="Papp T."/>
            <person name="Martin F.M."/>
            <person name="Miettinen O."/>
            <person name="Hibbett D.S."/>
            <person name="Nagy L.G."/>
        </authorList>
    </citation>
    <scope>NUCLEOTIDE SEQUENCE [LARGE SCALE GENOMIC DNA]</scope>
    <source>
        <strain evidence="1 2">NL-1719</strain>
    </source>
</reference>
<organism evidence="1 2">
    <name type="scientific">Pluteus cervinus</name>
    <dbReference type="NCBI Taxonomy" id="181527"/>
    <lineage>
        <taxon>Eukaryota</taxon>
        <taxon>Fungi</taxon>
        <taxon>Dikarya</taxon>
        <taxon>Basidiomycota</taxon>
        <taxon>Agaricomycotina</taxon>
        <taxon>Agaricomycetes</taxon>
        <taxon>Agaricomycetidae</taxon>
        <taxon>Agaricales</taxon>
        <taxon>Pluteineae</taxon>
        <taxon>Pluteaceae</taxon>
        <taxon>Pluteus</taxon>
    </lineage>
</organism>
<proteinExistence type="predicted"/>